<dbReference type="EMBL" id="VUOC01000002">
    <property type="protein sequence ID" value="KAA2243227.1"/>
    <property type="molecule type" value="Genomic_DNA"/>
</dbReference>
<comment type="caution">
    <text evidence="2">The sequence shown here is derived from an EMBL/GenBank/DDBJ whole genome shotgun (WGS) entry which is preliminary data.</text>
</comment>
<reference evidence="2 3" key="1">
    <citation type="submission" date="2019-09" db="EMBL/GenBank/DDBJ databases">
        <title>Chitinophaga ginsengihumi sp. nov., isolated from soil of ginseng rhizosphere.</title>
        <authorList>
            <person name="Lee J."/>
        </authorList>
    </citation>
    <scope>NUCLEOTIDE SEQUENCE [LARGE SCALE GENOMIC DNA]</scope>
    <source>
        <strain evidence="2 3">BN140078</strain>
    </source>
</reference>
<proteinExistence type="predicted"/>
<evidence type="ECO:0000313" key="3">
    <source>
        <dbReference type="Proteomes" id="UP000324611"/>
    </source>
</evidence>
<gene>
    <name evidence="2" type="ORF">F0L74_11980</name>
</gene>
<dbReference type="CDD" id="cd07263">
    <property type="entry name" value="VOC_like"/>
    <property type="match status" value="1"/>
</dbReference>
<dbReference type="PANTHER" id="PTHR36437:SF2">
    <property type="entry name" value="GLYOXALASE_BLEOMYCIN RESISTANCE PROTEIN_DIOXYGENASE"/>
    <property type="match status" value="1"/>
</dbReference>
<feature type="domain" description="VOC" evidence="1">
    <location>
        <begin position="4"/>
        <end position="128"/>
    </location>
</feature>
<dbReference type="InterPro" id="IPR004360">
    <property type="entry name" value="Glyas_Fos-R_dOase_dom"/>
</dbReference>
<evidence type="ECO:0000259" key="1">
    <source>
        <dbReference type="PROSITE" id="PS51819"/>
    </source>
</evidence>
<keyword evidence="3" id="KW-1185">Reference proteome</keyword>
<dbReference type="PROSITE" id="PS51819">
    <property type="entry name" value="VOC"/>
    <property type="match status" value="1"/>
</dbReference>
<sequence>MQQYIAHITLVVKDYDEAIAFYTQQLSFTLVEDTALSDSKRWVRVAPPGSNGCCLLLAQAADEAQGSRIGNQTGGRVFLFLYTDDLQRDYDAMRQKGVVFVREPVQEIYGKVTVFKDLYGNLWDLLEPAVR</sequence>
<dbReference type="SUPFAM" id="SSF54593">
    <property type="entry name" value="Glyoxalase/Bleomycin resistance protein/Dihydroxybiphenyl dioxygenase"/>
    <property type="match status" value="1"/>
</dbReference>
<dbReference type="PANTHER" id="PTHR36437">
    <property type="entry name" value="GLYOXALASE/BLEOMYCIN RESISTANCE PROTEIN/DIOXYGENASE"/>
    <property type="match status" value="1"/>
</dbReference>
<name>A0A5B2VYG5_9BACT</name>
<evidence type="ECO:0000313" key="2">
    <source>
        <dbReference type="EMBL" id="KAA2243227.1"/>
    </source>
</evidence>
<dbReference type="InterPro" id="IPR029068">
    <property type="entry name" value="Glyas_Bleomycin-R_OHBP_Dase"/>
</dbReference>
<accession>A0A5B2VYG5</accession>
<dbReference type="AlphaFoldDB" id="A0A5B2VYG5"/>
<protein>
    <submittedName>
        <fullName evidence="2">VOC family protein</fullName>
    </submittedName>
</protein>
<dbReference type="InterPro" id="IPR037523">
    <property type="entry name" value="VOC_core"/>
</dbReference>
<dbReference type="Proteomes" id="UP000324611">
    <property type="component" value="Unassembled WGS sequence"/>
</dbReference>
<organism evidence="2 3">
    <name type="scientific">Chitinophaga agrisoli</name>
    <dbReference type="NCBI Taxonomy" id="2607653"/>
    <lineage>
        <taxon>Bacteria</taxon>
        <taxon>Pseudomonadati</taxon>
        <taxon>Bacteroidota</taxon>
        <taxon>Chitinophagia</taxon>
        <taxon>Chitinophagales</taxon>
        <taxon>Chitinophagaceae</taxon>
        <taxon>Chitinophaga</taxon>
    </lineage>
</organism>
<dbReference type="RefSeq" id="WP_149838103.1">
    <property type="nucleotide sequence ID" value="NZ_VUOC01000002.1"/>
</dbReference>
<reference evidence="2 3" key="2">
    <citation type="submission" date="2019-09" db="EMBL/GenBank/DDBJ databases">
        <authorList>
            <person name="Jin C."/>
        </authorList>
    </citation>
    <scope>NUCLEOTIDE SEQUENCE [LARGE SCALE GENOMIC DNA]</scope>
    <source>
        <strain evidence="2 3">BN140078</strain>
    </source>
</reference>
<dbReference type="Gene3D" id="3.10.180.10">
    <property type="entry name" value="2,3-Dihydroxybiphenyl 1,2-Dioxygenase, domain 1"/>
    <property type="match status" value="1"/>
</dbReference>
<dbReference type="Pfam" id="PF00903">
    <property type="entry name" value="Glyoxalase"/>
    <property type="match status" value="1"/>
</dbReference>